<feature type="transmembrane region" description="Helical" evidence="6">
    <location>
        <begin position="62"/>
        <end position="80"/>
    </location>
</feature>
<feature type="transmembrane region" description="Helical" evidence="6">
    <location>
        <begin position="243"/>
        <end position="262"/>
    </location>
</feature>
<keyword evidence="3 6" id="KW-0812">Transmembrane</keyword>
<comment type="subcellular location">
    <subcellularLocation>
        <location evidence="1">Cell membrane</location>
        <topology evidence="1">Multi-pass membrane protein</topology>
    </subcellularLocation>
</comment>
<keyword evidence="5 6" id="KW-0472">Membrane</keyword>
<gene>
    <name evidence="7" type="primary">cbiQ</name>
    <name evidence="7" type="ORF">KTS37_18910</name>
</gene>
<dbReference type="InterPro" id="IPR012809">
    <property type="entry name" value="ECF_CbiQ"/>
</dbReference>
<comment type="caution">
    <text evidence="7">The sequence shown here is derived from an EMBL/GenBank/DDBJ whole genome shotgun (WGS) entry which is preliminary data.</text>
</comment>
<evidence type="ECO:0000256" key="3">
    <source>
        <dbReference type="ARBA" id="ARBA00022692"/>
    </source>
</evidence>
<dbReference type="NCBIfam" id="TIGR02454">
    <property type="entry name" value="ECF_T_CbiQ"/>
    <property type="match status" value="1"/>
</dbReference>
<evidence type="ECO:0000256" key="6">
    <source>
        <dbReference type="SAM" id="Phobius"/>
    </source>
</evidence>
<evidence type="ECO:0000256" key="1">
    <source>
        <dbReference type="ARBA" id="ARBA00004651"/>
    </source>
</evidence>
<keyword evidence="8" id="KW-1185">Reference proteome</keyword>
<sequence>MSGRALFDRTVATVAERARWFLLAEDLPDRAGFLQAVTPSVKLLGVVALVALTVAQRSLPTVAALALLSAALAALSRVPARTFLGRLTGPPAFALVVVAPQAALMGGPTLGPLPLSAAGVDYVLTFVVRVAACVGFLSVLLVTTQFSDLLGALRRLRAPPIAVSLLGITYRYLLLFFAELERLVRARRSRTVAEPSLRRTWRDSGNAVGSFLVRSLERGERVQRAARARGGTGRTPVLPRESLGTADLAFGLVVALAVAVVVA</sequence>
<keyword evidence="2" id="KW-1003">Cell membrane</keyword>
<organism evidence="7 8">
    <name type="scientific">Haloarcula salina</name>
    <dbReference type="NCBI Taxonomy" id="1429914"/>
    <lineage>
        <taxon>Archaea</taxon>
        <taxon>Methanobacteriati</taxon>
        <taxon>Methanobacteriota</taxon>
        <taxon>Stenosarchaea group</taxon>
        <taxon>Halobacteria</taxon>
        <taxon>Halobacteriales</taxon>
        <taxon>Haloarculaceae</taxon>
        <taxon>Haloarcula</taxon>
    </lineage>
</organism>
<evidence type="ECO:0000313" key="7">
    <source>
        <dbReference type="EMBL" id="MBV0903859.1"/>
    </source>
</evidence>
<name>A0AA41G593_9EURY</name>
<dbReference type="InterPro" id="IPR051611">
    <property type="entry name" value="ECF_transporter_component"/>
</dbReference>
<dbReference type="CDD" id="cd16914">
    <property type="entry name" value="EcfT"/>
    <property type="match status" value="1"/>
</dbReference>
<dbReference type="GO" id="GO:0006824">
    <property type="term" value="P:cobalt ion transport"/>
    <property type="evidence" value="ECO:0007669"/>
    <property type="project" value="InterPro"/>
</dbReference>
<evidence type="ECO:0000313" key="8">
    <source>
        <dbReference type="Proteomes" id="UP001166304"/>
    </source>
</evidence>
<feature type="transmembrane region" description="Helical" evidence="6">
    <location>
        <begin position="33"/>
        <end position="55"/>
    </location>
</feature>
<feature type="transmembrane region" description="Helical" evidence="6">
    <location>
        <begin position="92"/>
        <end position="110"/>
    </location>
</feature>
<evidence type="ECO:0000256" key="4">
    <source>
        <dbReference type="ARBA" id="ARBA00022989"/>
    </source>
</evidence>
<evidence type="ECO:0000256" key="5">
    <source>
        <dbReference type="ARBA" id="ARBA00023136"/>
    </source>
</evidence>
<dbReference type="PANTHER" id="PTHR34857">
    <property type="entry name" value="SLL0384 PROTEIN"/>
    <property type="match status" value="1"/>
</dbReference>
<dbReference type="Pfam" id="PF02361">
    <property type="entry name" value="CbiQ"/>
    <property type="match status" value="1"/>
</dbReference>
<feature type="transmembrane region" description="Helical" evidence="6">
    <location>
        <begin position="122"/>
        <end position="141"/>
    </location>
</feature>
<reference evidence="7" key="1">
    <citation type="submission" date="2021-06" db="EMBL/GenBank/DDBJ databases">
        <title>New haloarchaea isolates fom saline soil.</title>
        <authorList>
            <person name="Duran-Viseras A."/>
            <person name="Sanchez-Porro C.S."/>
            <person name="Ventosa A."/>
        </authorList>
    </citation>
    <scope>NUCLEOTIDE SEQUENCE</scope>
    <source>
        <strain evidence="7">JCM 18369</strain>
    </source>
</reference>
<dbReference type="Proteomes" id="UP001166304">
    <property type="component" value="Unassembled WGS sequence"/>
</dbReference>
<dbReference type="PANTHER" id="PTHR34857:SF2">
    <property type="entry name" value="SLL0384 PROTEIN"/>
    <property type="match status" value="1"/>
</dbReference>
<feature type="transmembrane region" description="Helical" evidence="6">
    <location>
        <begin position="161"/>
        <end position="180"/>
    </location>
</feature>
<evidence type="ECO:0000256" key="2">
    <source>
        <dbReference type="ARBA" id="ARBA00022475"/>
    </source>
</evidence>
<dbReference type="AlphaFoldDB" id="A0AA41G593"/>
<protein>
    <submittedName>
        <fullName evidence="7">Cobalt ECF transporter T component CbiQ</fullName>
    </submittedName>
</protein>
<proteinExistence type="predicted"/>
<dbReference type="GO" id="GO:0043190">
    <property type="term" value="C:ATP-binding cassette (ABC) transporter complex"/>
    <property type="evidence" value="ECO:0007669"/>
    <property type="project" value="InterPro"/>
</dbReference>
<accession>A0AA41G593</accession>
<dbReference type="RefSeq" id="WP_162414981.1">
    <property type="nucleotide sequence ID" value="NZ_JAHQXE010000007.1"/>
</dbReference>
<keyword evidence="4 6" id="KW-1133">Transmembrane helix</keyword>
<dbReference type="InterPro" id="IPR003339">
    <property type="entry name" value="ABC/ECF_trnsptr_transmembrane"/>
</dbReference>
<dbReference type="EMBL" id="JAHQXE010000007">
    <property type="protein sequence ID" value="MBV0903859.1"/>
    <property type="molecule type" value="Genomic_DNA"/>
</dbReference>